<comment type="caution">
    <text evidence="14">The sequence shown here is derived from an EMBL/GenBank/DDBJ whole genome shotgun (WGS) entry which is preliminary data.</text>
</comment>
<evidence type="ECO:0000256" key="4">
    <source>
        <dbReference type="ARBA" id="ARBA00022679"/>
    </source>
</evidence>
<feature type="region of interest" description="Disordered" evidence="12">
    <location>
        <begin position="182"/>
        <end position="239"/>
    </location>
</feature>
<evidence type="ECO:0000256" key="7">
    <source>
        <dbReference type="ARBA" id="ARBA00022840"/>
    </source>
</evidence>
<reference evidence="14" key="1">
    <citation type="submission" date="2022-07" db="EMBL/GenBank/DDBJ databases">
        <title>Phylogenomic reconstructions and comparative analyses of Kickxellomycotina fungi.</title>
        <authorList>
            <person name="Reynolds N.K."/>
            <person name="Stajich J.E."/>
            <person name="Barry K."/>
            <person name="Grigoriev I.V."/>
            <person name="Crous P."/>
            <person name="Smith M.E."/>
        </authorList>
    </citation>
    <scope>NUCLEOTIDE SEQUENCE</scope>
    <source>
        <strain evidence="14">BCRC 34882</strain>
    </source>
</reference>
<accession>A0ABQ8PEK5</accession>
<feature type="region of interest" description="Disordered" evidence="12">
    <location>
        <begin position="596"/>
        <end position="858"/>
    </location>
</feature>
<keyword evidence="15" id="KW-1185">Reference proteome</keyword>
<feature type="region of interest" description="Disordered" evidence="12">
    <location>
        <begin position="59"/>
        <end position="89"/>
    </location>
</feature>
<evidence type="ECO:0000256" key="3">
    <source>
        <dbReference type="ARBA" id="ARBA00022527"/>
    </source>
</evidence>
<feature type="compositionally biased region" description="Polar residues" evidence="12">
    <location>
        <begin position="786"/>
        <end position="797"/>
    </location>
</feature>
<dbReference type="InterPro" id="IPR017441">
    <property type="entry name" value="Protein_kinase_ATP_BS"/>
</dbReference>
<evidence type="ECO:0000256" key="1">
    <source>
        <dbReference type="ARBA" id="ARBA00008867"/>
    </source>
</evidence>
<dbReference type="EC" id="2.7.12.1" evidence="2"/>
<comment type="catalytic activity">
    <reaction evidence="10">
        <text>L-tyrosyl-[protein] + ATP = O-phospho-L-tyrosyl-[protein] + ADP + H(+)</text>
        <dbReference type="Rhea" id="RHEA:10596"/>
        <dbReference type="Rhea" id="RHEA-COMP:10136"/>
        <dbReference type="Rhea" id="RHEA-COMP:20101"/>
        <dbReference type="ChEBI" id="CHEBI:15378"/>
        <dbReference type="ChEBI" id="CHEBI:30616"/>
        <dbReference type="ChEBI" id="CHEBI:46858"/>
        <dbReference type="ChEBI" id="CHEBI:61978"/>
        <dbReference type="ChEBI" id="CHEBI:456216"/>
        <dbReference type="EC" id="2.7.12.1"/>
    </reaction>
</comment>
<gene>
    <name evidence="14" type="primary">POM1</name>
    <name evidence="14" type="ORF">EDC05_005787</name>
</gene>
<evidence type="ECO:0000313" key="15">
    <source>
        <dbReference type="Proteomes" id="UP001151295"/>
    </source>
</evidence>
<keyword evidence="4 14" id="KW-0808">Transferase</keyword>
<feature type="compositionally biased region" description="Polar residues" evidence="12">
    <location>
        <begin position="482"/>
        <end position="493"/>
    </location>
</feature>
<protein>
    <recommendedName>
        <fullName evidence="2">dual-specificity kinase</fullName>
        <ecNumber evidence="2">2.7.12.1</ecNumber>
    </recommendedName>
</protein>
<feature type="compositionally biased region" description="Polar residues" evidence="12">
    <location>
        <begin position="324"/>
        <end position="334"/>
    </location>
</feature>
<dbReference type="Gene3D" id="3.30.10.30">
    <property type="entry name" value="DYRK"/>
    <property type="match status" value="1"/>
</dbReference>
<evidence type="ECO:0000256" key="8">
    <source>
        <dbReference type="ARBA" id="ARBA00049003"/>
    </source>
</evidence>
<feature type="region of interest" description="Disordered" evidence="12">
    <location>
        <begin position="278"/>
        <end position="551"/>
    </location>
</feature>
<feature type="compositionally biased region" description="Low complexity" evidence="12">
    <location>
        <begin position="985"/>
        <end position="1000"/>
    </location>
</feature>
<evidence type="ECO:0000256" key="11">
    <source>
        <dbReference type="PROSITE-ProRule" id="PRU10141"/>
    </source>
</evidence>
<evidence type="ECO:0000256" key="9">
    <source>
        <dbReference type="ARBA" id="ARBA00049308"/>
    </source>
</evidence>
<keyword evidence="7 11" id="KW-0067">ATP-binding</keyword>
<dbReference type="InterPro" id="IPR008271">
    <property type="entry name" value="Ser/Thr_kinase_AS"/>
</dbReference>
<feature type="compositionally biased region" description="Polar residues" evidence="12">
    <location>
        <begin position="694"/>
        <end position="713"/>
    </location>
</feature>
<feature type="domain" description="Protein kinase" evidence="13">
    <location>
        <begin position="1079"/>
        <end position="1433"/>
    </location>
</feature>
<dbReference type="PANTHER" id="PTHR24058:SF22">
    <property type="entry name" value="DUAL SPECIFICITY TYROSINE-PHOSPHORYLATION-REGULATED KINASE 4"/>
    <property type="match status" value="1"/>
</dbReference>
<dbReference type="Proteomes" id="UP001151295">
    <property type="component" value="Unassembled WGS sequence"/>
</dbReference>
<evidence type="ECO:0000256" key="5">
    <source>
        <dbReference type="ARBA" id="ARBA00022741"/>
    </source>
</evidence>
<keyword evidence="3 14" id="KW-0723">Serine/threonine-protein kinase</keyword>
<feature type="compositionally biased region" description="Low complexity" evidence="12">
    <location>
        <begin position="832"/>
        <end position="844"/>
    </location>
</feature>
<feature type="compositionally biased region" description="Low complexity" evidence="12">
    <location>
        <begin position="395"/>
        <end position="407"/>
    </location>
</feature>
<dbReference type="PROSITE" id="PS00108">
    <property type="entry name" value="PROTEIN_KINASE_ST"/>
    <property type="match status" value="1"/>
</dbReference>
<dbReference type="GO" id="GO:0004712">
    <property type="term" value="F:protein serine/threonine/tyrosine kinase activity"/>
    <property type="evidence" value="ECO:0007669"/>
    <property type="project" value="UniProtKB-EC"/>
</dbReference>
<evidence type="ECO:0000256" key="2">
    <source>
        <dbReference type="ARBA" id="ARBA00013203"/>
    </source>
</evidence>
<evidence type="ECO:0000256" key="6">
    <source>
        <dbReference type="ARBA" id="ARBA00022777"/>
    </source>
</evidence>
<feature type="compositionally biased region" description="Low complexity" evidence="12">
    <location>
        <begin position="609"/>
        <end position="621"/>
    </location>
</feature>
<feature type="compositionally biased region" description="Polar residues" evidence="12">
    <location>
        <begin position="509"/>
        <end position="523"/>
    </location>
</feature>
<dbReference type="Gene3D" id="1.10.510.10">
    <property type="entry name" value="Transferase(Phosphotransferase) domain 1"/>
    <property type="match status" value="1"/>
</dbReference>
<evidence type="ECO:0000313" key="14">
    <source>
        <dbReference type="EMBL" id="KAJ1987515.1"/>
    </source>
</evidence>
<dbReference type="CDD" id="cd14210">
    <property type="entry name" value="PKc_DYRK"/>
    <property type="match status" value="1"/>
</dbReference>
<dbReference type="SUPFAM" id="SSF56112">
    <property type="entry name" value="Protein kinase-like (PK-like)"/>
    <property type="match status" value="1"/>
</dbReference>
<sequence length="1519" mass="162426">MDNSSYNTIGDPKHQQPALCEEAVRGMDDKGLSVAIASMCNDFGQQTSRQRTLSWVSSAVSSTGPSVPGDPSTGHTSEAAVENTIPEGAANGLRRSLKKRQHVRLTTIDPITGKITEVIGNSNADGTRLQESLPAYELTECSEAQKTSDNTGTNHADPGYIKNVFIRPNILQVAISGNTRSGHLQATASPSISELSVDSSIGRPHGQHSWEHTRNSCQAEDLSPGSEIADDPPLAQSRSTVFASHSDVDGDIDEAQSDAGNYIAISCSSNCNDNRSAYRPFMPESRQQRTGRKGGSKGKALTHEAFSTESVSPRTTEKEANKASKLQSPTSNPANKRESRPQIPIRTARRTTMGVGGSGTSTLGLSYSNANIFPIKERPSTARRATKHGSGIAPSSSVSSLRRTSIRQPTTSATDGKDHKTDQSYSSSSKTSQSETQQQQLSAGTRIIGTAKQAGSKIAQPSSGRIGAKAGSTLHTREGGILSSNKRQPQSRINNSNSPNQTPTTASTKAQTMSRATASNFLNPQLRRRSRSGIFESSSTSPPSDGAGVHTDASLLSNAVTSAATIGAATRNRLTGGGGRSGIQRAERQYLQRPIYQNANSGTDEERSAVLATSAAAGAAGRPRRMTHQATRLTIDPERARAAGGDSSKRTPLTATGSGPSSGGRRFLRTPPAQDLRLSGSERQVSSSEKESGDSNNSASCKPESGASQSRGATNAAGIHRPLQAKLETSVKTQNSTDPDRAQPAGGTAGAATRTGRIGTGVAGAKLPTWRTQQVARESEEKAASAGSTQPQRTPATYTGVAGTKQALRESNSQILSPNRASDNSKNENDLRQQQAKLRQAQSKPTQMSASRNQGNAPVASSASAIGIGSYNSSYQAAGTRPGALRTGAAASVVGTPTAPAPNVPLQTHPVVGQGVRSQVASYQQRFGQQKGPSSVVSAAPAPAQQMMHINSTGSKAAGNEQPPATASQNLKQGALQVSIPPQPSQSRAQSSAHSASRLSGQTPDSQGTGGVPSLTPQEAIARYGQQLNAQERTEILEYPHVYYVGNAKARLPGRPSYGFDDERGDYIIHLHDHLLYRYEMLEVLGKGSFGQVLRARDHKTGEIVAIKIIRNRKRFHHQAQVEVKLLECLRRWDPSGAHNILQMTASFYFRSHLCIVMELLSINLYEWLKAYNFAGTPAELLRSFTIQMLQSLQLMGRHRIIHADLKPENILLVHPPPMPSRRNAPPGVGSGQSSHPLQNPQLAADMLRGAYAIKVIDLGSSCFETERVYTYIQSRFYRAPEVILGLPYGTGIDMWSLGCIAAEILTGYPLFPGENEREQLASIVEVLGPPPAYILERAPRCADFAEPVPYGVQATPVGNMMLLPNGACLVGSVVIKPYTSTKGKRRRPGSRPLAQVLARARDPRLIDFVMRTLAWDPAIRMTPEDALRHPWITDMPIQRQPGMSMGMGMAAAQQHAAHMGAPQPGYVMMPGSGAVTRQPHQFQTQHQQQAMAAHNGYIQPQISQQQAAYGNMARTRKA</sequence>
<name>A0ABQ8PEK5_9FUNG</name>
<feature type="compositionally biased region" description="Polar residues" evidence="12">
    <location>
        <begin position="650"/>
        <end position="659"/>
    </location>
</feature>
<evidence type="ECO:0000259" key="13">
    <source>
        <dbReference type="PROSITE" id="PS50011"/>
    </source>
</evidence>
<comment type="similarity">
    <text evidence="1">Belongs to the protein kinase superfamily. CMGC Ser/Thr protein kinase family. MNB/DYRK subfamily.</text>
</comment>
<comment type="catalytic activity">
    <reaction evidence="9">
        <text>L-threonyl-[protein] + ATP = O-phospho-L-threonyl-[protein] + ADP + H(+)</text>
        <dbReference type="Rhea" id="RHEA:46608"/>
        <dbReference type="Rhea" id="RHEA-COMP:11060"/>
        <dbReference type="Rhea" id="RHEA-COMP:11605"/>
        <dbReference type="ChEBI" id="CHEBI:15378"/>
        <dbReference type="ChEBI" id="CHEBI:30013"/>
        <dbReference type="ChEBI" id="CHEBI:30616"/>
        <dbReference type="ChEBI" id="CHEBI:61977"/>
        <dbReference type="ChEBI" id="CHEBI:456216"/>
        <dbReference type="EC" id="2.7.12.1"/>
    </reaction>
</comment>
<dbReference type="InterPro" id="IPR011009">
    <property type="entry name" value="Kinase-like_dom_sf"/>
</dbReference>
<feature type="compositionally biased region" description="Low complexity" evidence="12">
    <location>
        <begin position="742"/>
        <end position="757"/>
    </location>
</feature>
<evidence type="ECO:0000256" key="12">
    <source>
        <dbReference type="SAM" id="MobiDB-lite"/>
    </source>
</evidence>
<feature type="region of interest" description="Disordered" evidence="12">
    <location>
        <begin position="979"/>
        <end position="1016"/>
    </location>
</feature>
<dbReference type="PROSITE" id="PS00107">
    <property type="entry name" value="PROTEIN_KINASE_ATP"/>
    <property type="match status" value="1"/>
</dbReference>
<dbReference type="PROSITE" id="PS50011">
    <property type="entry name" value="PROTEIN_KINASE_DOM"/>
    <property type="match status" value="1"/>
</dbReference>
<dbReference type="PANTHER" id="PTHR24058">
    <property type="entry name" value="DUAL SPECIFICITY PROTEIN KINASE"/>
    <property type="match status" value="1"/>
</dbReference>
<dbReference type="EMBL" id="JANBQD010000125">
    <property type="protein sequence ID" value="KAJ1987515.1"/>
    <property type="molecule type" value="Genomic_DNA"/>
</dbReference>
<keyword evidence="6 14" id="KW-0418">Kinase</keyword>
<dbReference type="InterPro" id="IPR000719">
    <property type="entry name" value="Prot_kinase_dom"/>
</dbReference>
<dbReference type="InterPro" id="IPR050494">
    <property type="entry name" value="Ser_Thr_dual-spec_kinase"/>
</dbReference>
<feature type="compositionally biased region" description="Low complexity" evidence="12">
    <location>
        <begin position="494"/>
        <end position="508"/>
    </location>
</feature>
<feature type="compositionally biased region" description="Polar residues" evidence="12">
    <location>
        <begin position="182"/>
        <end position="199"/>
    </location>
</feature>
<keyword evidence="5 11" id="KW-0547">Nucleotide-binding</keyword>
<organism evidence="14 15">
    <name type="scientific">Coemansia umbellata</name>
    <dbReference type="NCBI Taxonomy" id="1424467"/>
    <lineage>
        <taxon>Eukaryota</taxon>
        <taxon>Fungi</taxon>
        <taxon>Fungi incertae sedis</taxon>
        <taxon>Zoopagomycota</taxon>
        <taxon>Kickxellomycotina</taxon>
        <taxon>Kickxellomycetes</taxon>
        <taxon>Kickxellales</taxon>
        <taxon>Kickxellaceae</taxon>
        <taxon>Coemansia</taxon>
    </lineage>
</organism>
<dbReference type="Pfam" id="PF00069">
    <property type="entry name" value="Pkinase"/>
    <property type="match status" value="1"/>
</dbReference>
<feature type="binding site" evidence="11">
    <location>
        <position position="1108"/>
    </location>
    <ligand>
        <name>ATP</name>
        <dbReference type="ChEBI" id="CHEBI:30616"/>
    </ligand>
</feature>
<dbReference type="SMART" id="SM00220">
    <property type="entry name" value="S_TKc"/>
    <property type="match status" value="1"/>
</dbReference>
<dbReference type="GO" id="GO:0004674">
    <property type="term" value="F:protein serine/threonine kinase activity"/>
    <property type="evidence" value="ECO:0007669"/>
    <property type="project" value="UniProtKB-KW"/>
</dbReference>
<dbReference type="Gene3D" id="3.30.200.20">
    <property type="entry name" value="Phosphorylase Kinase, domain 1"/>
    <property type="match status" value="1"/>
</dbReference>
<dbReference type="InterPro" id="IPR042521">
    <property type="entry name" value="DYRK"/>
</dbReference>
<feature type="compositionally biased region" description="Polar residues" evidence="12">
    <location>
        <begin position="305"/>
        <end position="314"/>
    </location>
</feature>
<evidence type="ECO:0000256" key="10">
    <source>
        <dbReference type="ARBA" id="ARBA00051680"/>
    </source>
</evidence>
<feature type="compositionally biased region" description="Polar residues" evidence="12">
    <location>
        <begin position="809"/>
        <end position="822"/>
    </location>
</feature>
<feature type="compositionally biased region" description="Low complexity" evidence="12">
    <location>
        <begin position="423"/>
        <end position="442"/>
    </location>
</feature>
<comment type="catalytic activity">
    <reaction evidence="8">
        <text>L-seryl-[protein] + ATP = O-phospho-L-seryl-[protein] + ADP + H(+)</text>
        <dbReference type="Rhea" id="RHEA:17989"/>
        <dbReference type="Rhea" id="RHEA-COMP:9863"/>
        <dbReference type="Rhea" id="RHEA-COMP:11604"/>
        <dbReference type="ChEBI" id="CHEBI:15378"/>
        <dbReference type="ChEBI" id="CHEBI:29999"/>
        <dbReference type="ChEBI" id="CHEBI:30616"/>
        <dbReference type="ChEBI" id="CHEBI:83421"/>
        <dbReference type="ChEBI" id="CHEBI:456216"/>
        <dbReference type="EC" id="2.7.12.1"/>
    </reaction>
</comment>
<feature type="compositionally biased region" description="Polar residues" evidence="12">
    <location>
        <begin position="845"/>
        <end position="856"/>
    </location>
</feature>
<proteinExistence type="inferred from homology"/>